<reference evidence="9 10" key="1">
    <citation type="journal article" date="2021" name="Commun. Biol.">
        <title>The genome of Shorea leprosula (Dipterocarpaceae) highlights the ecological relevance of drought in aseasonal tropical rainforests.</title>
        <authorList>
            <person name="Ng K.K.S."/>
            <person name="Kobayashi M.J."/>
            <person name="Fawcett J.A."/>
            <person name="Hatakeyama M."/>
            <person name="Paape T."/>
            <person name="Ng C.H."/>
            <person name="Ang C.C."/>
            <person name="Tnah L.H."/>
            <person name="Lee C.T."/>
            <person name="Nishiyama T."/>
            <person name="Sese J."/>
            <person name="O'Brien M.J."/>
            <person name="Copetti D."/>
            <person name="Mohd Noor M.I."/>
            <person name="Ong R.C."/>
            <person name="Putra M."/>
            <person name="Sireger I.Z."/>
            <person name="Indrioko S."/>
            <person name="Kosugi Y."/>
            <person name="Izuno A."/>
            <person name="Isagi Y."/>
            <person name="Lee S.L."/>
            <person name="Shimizu K.K."/>
        </authorList>
    </citation>
    <scope>NUCLEOTIDE SEQUENCE [LARGE SCALE GENOMIC DNA]</scope>
    <source>
        <strain evidence="9">214</strain>
    </source>
</reference>
<feature type="region of interest" description="Disordered" evidence="7">
    <location>
        <begin position="228"/>
        <end position="248"/>
    </location>
</feature>
<dbReference type="AlphaFoldDB" id="A0AAV5MHT1"/>
<dbReference type="Gene3D" id="1.10.20.10">
    <property type="entry name" value="Histone, subunit A"/>
    <property type="match status" value="1"/>
</dbReference>
<evidence type="ECO:0000256" key="2">
    <source>
        <dbReference type="ARBA" id="ARBA00008767"/>
    </source>
</evidence>
<evidence type="ECO:0000259" key="8">
    <source>
        <dbReference type="SMART" id="SM00576"/>
    </source>
</evidence>
<evidence type="ECO:0000256" key="6">
    <source>
        <dbReference type="ARBA" id="ARBA00023242"/>
    </source>
</evidence>
<dbReference type="Pfam" id="PF07524">
    <property type="entry name" value="Bromo_TP"/>
    <property type="match status" value="1"/>
</dbReference>
<evidence type="ECO:0000256" key="4">
    <source>
        <dbReference type="ARBA" id="ARBA00023015"/>
    </source>
</evidence>
<keyword evidence="6" id="KW-0539">Nucleus</keyword>
<protein>
    <recommendedName>
        <fullName evidence="3">Transcription initiation factor TFIID subunit 8</fullName>
    </recommendedName>
</protein>
<dbReference type="PANTHER" id="PTHR46338:SF1">
    <property type="entry name" value="TRANSCRIPTION INITIATION FACTOR TFIID SUBUNIT 8"/>
    <property type="match status" value="1"/>
</dbReference>
<feature type="domain" description="Bromodomain associated" evidence="8">
    <location>
        <begin position="26"/>
        <end position="102"/>
    </location>
</feature>
<dbReference type="Pfam" id="PF10406">
    <property type="entry name" value="TAF8_C"/>
    <property type="match status" value="1"/>
</dbReference>
<keyword evidence="10" id="KW-1185">Reference proteome</keyword>
<gene>
    <name evidence="9" type="ORF">SLEP1_g55239</name>
</gene>
<comment type="caution">
    <text evidence="9">The sequence shown here is derived from an EMBL/GenBank/DDBJ whole genome shotgun (WGS) entry which is preliminary data.</text>
</comment>
<name>A0AAV5MHT1_9ROSI</name>
<feature type="compositionally biased region" description="Basic and acidic residues" evidence="7">
    <location>
        <begin position="1"/>
        <end position="15"/>
    </location>
</feature>
<proteinExistence type="inferred from homology"/>
<dbReference type="InterPro" id="IPR006565">
    <property type="entry name" value="BTP"/>
</dbReference>
<evidence type="ECO:0000256" key="7">
    <source>
        <dbReference type="SAM" id="MobiDB-lite"/>
    </source>
</evidence>
<comment type="subcellular location">
    <subcellularLocation>
        <location evidence="1">Nucleus</location>
    </subcellularLocation>
</comment>
<evidence type="ECO:0000313" key="9">
    <source>
        <dbReference type="EMBL" id="GKV48423.1"/>
    </source>
</evidence>
<dbReference type="SMART" id="SM00576">
    <property type="entry name" value="BTP"/>
    <property type="match status" value="1"/>
</dbReference>
<sequence length="362" mass="40235">MSDGGVKSRKERDGEQNLSPAKAKADDFGREVSKIAVAQICERVGYQGFKGSALEALSDIAIKYLCDLGKTASSYASLAGRTECNLFDIVRGFEDFGVPQGFSDTSEVANCAVGSGKVREMIEFFSSTEEIPFAQPVSCFPVIRDRKMIPSFEKMGETPPGKHIPTWLPALPDVHTYVHTPLWNERASNPREDKIVQAKQRRKAERALLSLQQRLLCNGSTISSVLEAPDDEKDEHQGTGTNPFLAMPLQPGKKDVSQIVLPAKFSDEVMKVDEVSVLEAFATAIEALKDEQQLLPHRRHAVNFKFRTGKELVGESLDLNLLKKNGGKAVIFLRDDERDDKRRRAEFVLRQSIENPVDLNQS</sequence>
<comment type="similarity">
    <text evidence="2">Belongs to the TAF8 family.</text>
</comment>
<evidence type="ECO:0000256" key="1">
    <source>
        <dbReference type="ARBA" id="ARBA00004123"/>
    </source>
</evidence>
<keyword evidence="5" id="KW-0804">Transcription</keyword>
<dbReference type="GO" id="GO:0005669">
    <property type="term" value="C:transcription factor TFIID complex"/>
    <property type="evidence" value="ECO:0007669"/>
    <property type="project" value="InterPro"/>
</dbReference>
<dbReference type="GO" id="GO:0046982">
    <property type="term" value="F:protein heterodimerization activity"/>
    <property type="evidence" value="ECO:0007669"/>
    <property type="project" value="InterPro"/>
</dbReference>
<dbReference type="CDD" id="cd08049">
    <property type="entry name" value="TAF8"/>
    <property type="match status" value="1"/>
</dbReference>
<evidence type="ECO:0000256" key="3">
    <source>
        <dbReference type="ARBA" id="ARBA00017307"/>
    </source>
</evidence>
<dbReference type="InterPro" id="IPR019473">
    <property type="entry name" value="TFIID_su8_C"/>
</dbReference>
<keyword evidence="4" id="KW-0805">Transcription regulation</keyword>
<dbReference type="PANTHER" id="PTHR46338">
    <property type="entry name" value="TRANSCRIPTION INITIATION FACTOR TFIID SUBUNIT 8"/>
    <property type="match status" value="1"/>
</dbReference>
<accession>A0AAV5MHT1</accession>
<organism evidence="9 10">
    <name type="scientific">Rubroshorea leprosula</name>
    <dbReference type="NCBI Taxonomy" id="152421"/>
    <lineage>
        <taxon>Eukaryota</taxon>
        <taxon>Viridiplantae</taxon>
        <taxon>Streptophyta</taxon>
        <taxon>Embryophyta</taxon>
        <taxon>Tracheophyta</taxon>
        <taxon>Spermatophyta</taxon>
        <taxon>Magnoliopsida</taxon>
        <taxon>eudicotyledons</taxon>
        <taxon>Gunneridae</taxon>
        <taxon>Pentapetalae</taxon>
        <taxon>rosids</taxon>
        <taxon>malvids</taxon>
        <taxon>Malvales</taxon>
        <taxon>Dipterocarpaceae</taxon>
        <taxon>Rubroshorea</taxon>
    </lineage>
</organism>
<dbReference type="EMBL" id="BPVZ01000256">
    <property type="protein sequence ID" value="GKV48423.1"/>
    <property type="molecule type" value="Genomic_DNA"/>
</dbReference>
<feature type="region of interest" description="Disordered" evidence="7">
    <location>
        <begin position="1"/>
        <end position="25"/>
    </location>
</feature>
<dbReference type="InterPro" id="IPR009072">
    <property type="entry name" value="Histone-fold"/>
</dbReference>
<evidence type="ECO:0000256" key="5">
    <source>
        <dbReference type="ARBA" id="ARBA00023163"/>
    </source>
</evidence>
<dbReference type="Proteomes" id="UP001054252">
    <property type="component" value="Unassembled WGS sequence"/>
</dbReference>
<dbReference type="InterPro" id="IPR037818">
    <property type="entry name" value="TAF8"/>
</dbReference>
<dbReference type="SUPFAM" id="SSF47113">
    <property type="entry name" value="Histone-fold"/>
    <property type="match status" value="1"/>
</dbReference>
<evidence type="ECO:0000313" key="10">
    <source>
        <dbReference type="Proteomes" id="UP001054252"/>
    </source>
</evidence>